<proteinExistence type="predicted"/>
<evidence type="ECO:0000313" key="2">
    <source>
        <dbReference type="EMBL" id="KAK4430910.1"/>
    </source>
</evidence>
<dbReference type="EMBL" id="JACGWO010000003">
    <property type="protein sequence ID" value="KAK4430910.1"/>
    <property type="molecule type" value="Genomic_DNA"/>
</dbReference>
<dbReference type="InterPro" id="IPR040256">
    <property type="entry name" value="At4g02000-like"/>
</dbReference>
<dbReference type="InterPro" id="IPR025558">
    <property type="entry name" value="DUF4283"/>
</dbReference>
<keyword evidence="3" id="KW-1185">Reference proteome</keyword>
<protein>
    <recommendedName>
        <fullName evidence="1">DUF4283 domain-containing protein</fullName>
    </recommendedName>
</protein>
<reference evidence="2" key="1">
    <citation type="submission" date="2020-06" db="EMBL/GenBank/DDBJ databases">
        <authorList>
            <person name="Li T."/>
            <person name="Hu X."/>
            <person name="Zhang T."/>
            <person name="Song X."/>
            <person name="Zhang H."/>
            <person name="Dai N."/>
            <person name="Sheng W."/>
            <person name="Hou X."/>
            <person name="Wei L."/>
        </authorList>
    </citation>
    <scope>NUCLEOTIDE SEQUENCE</scope>
    <source>
        <strain evidence="2">3651</strain>
        <tissue evidence="2">Leaf</tissue>
    </source>
</reference>
<dbReference type="PANTHER" id="PTHR31286">
    <property type="entry name" value="GLYCINE-RICH CELL WALL STRUCTURAL PROTEIN 1.8-LIKE"/>
    <property type="match status" value="1"/>
</dbReference>
<accession>A0AAE2CQL7</accession>
<name>A0AAE2CQL7_9LAMI</name>
<dbReference type="Proteomes" id="UP001293254">
    <property type="component" value="Unassembled WGS sequence"/>
</dbReference>
<evidence type="ECO:0000259" key="1">
    <source>
        <dbReference type="Pfam" id="PF14111"/>
    </source>
</evidence>
<evidence type="ECO:0000313" key="3">
    <source>
        <dbReference type="Proteomes" id="UP001293254"/>
    </source>
</evidence>
<sequence>MDSDLSRLSASLSLTEDEDSDPVMSTGVWHADTAVQGFLVVGRLLSARSFHPEALHSTLRASFNPVRGMEFRMTERDHFLLKFFHTLDRQRVLASCLWAFDKNLLVLAPVESLENPALVDLNRCEFHIHIHGLPIGKMTQEGVTWIGNRLGKLIEMEMDSNGTV</sequence>
<reference evidence="2" key="2">
    <citation type="journal article" date="2024" name="Plant">
        <title>Genomic evolution and insights into agronomic trait innovations of Sesamum species.</title>
        <authorList>
            <person name="Miao H."/>
            <person name="Wang L."/>
            <person name="Qu L."/>
            <person name="Liu H."/>
            <person name="Sun Y."/>
            <person name="Le M."/>
            <person name="Wang Q."/>
            <person name="Wei S."/>
            <person name="Zheng Y."/>
            <person name="Lin W."/>
            <person name="Duan Y."/>
            <person name="Cao H."/>
            <person name="Xiong S."/>
            <person name="Wang X."/>
            <person name="Wei L."/>
            <person name="Li C."/>
            <person name="Ma Q."/>
            <person name="Ju M."/>
            <person name="Zhao R."/>
            <person name="Li G."/>
            <person name="Mu C."/>
            <person name="Tian Q."/>
            <person name="Mei H."/>
            <person name="Zhang T."/>
            <person name="Gao T."/>
            <person name="Zhang H."/>
        </authorList>
    </citation>
    <scope>NUCLEOTIDE SEQUENCE</scope>
    <source>
        <strain evidence="2">3651</strain>
    </source>
</reference>
<comment type="caution">
    <text evidence="2">The sequence shown here is derived from an EMBL/GenBank/DDBJ whole genome shotgun (WGS) entry which is preliminary data.</text>
</comment>
<dbReference type="AlphaFoldDB" id="A0AAE2CQL7"/>
<organism evidence="2 3">
    <name type="scientific">Sesamum alatum</name>
    <dbReference type="NCBI Taxonomy" id="300844"/>
    <lineage>
        <taxon>Eukaryota</taxon>
        <taxon>Viridiplantae</taxon>
        <taxon>Streptophyta</taxon>
        <taxon>Embryophyta</taxon>
        <taxon>Tracheophyta</taxon>
        <taxon>Spermatophyta</taxon>
        <taxon>Magnoliopsida</taxon>
        <taxon>eudicotyledons</taxon>
        <taxon>Gunneridae</taxon>
        <taxon>Pentapetalae</taxon>
        <taxon>asterids</taxon>
        <taxon>lamiids</taxon>
        <taxon>Lamiales</taxon>
        <taxon>Pedaliaceae</taxon>
        <taxon>Sesamum</taxon>
    </lineage>
</organism>
<dbReference type="PANTHER" id="PTHR31286:SF178">
    <property type="entry name" value="DUF4283 DOMAIN-CONTAINING PROTEIN"/>
    <property type="match status" value="1"/>
</dbReference>
<dbReference type="Pfam" id="PF14111">
    <property type="entry name" value="DUF4283"/>
    <property type="match status" value="1"/>
</dbReference>
<feature type="domain" description="DUF4283" evidence="1">
    <location>
        <begin position="39"/>
        <end position="116"/>
    </location>
</feature>
<gene>
    <name evidence="2" type="ORF">Salat_0852900</name>
</gene>